<name>A0AAV2Q9H8_MEGNR</name>
<feature type="non-terminal residue" evidence="2">
    <location>
        <position position="150"/>
    </location>
</feature>
<feature type="region of interest" description="Disordered" evidence="1">
    <location>
        <begin position="89"/>
        <end position="124"/>
    </location>
</feature>
<dbReference type="Proteomes" id="UP001497623">
    <property type="component" value="Unassembled WGS sequence"/>
</dbReference>
<feature type="region of interest" description="Disordered" evidence="1">
    <location>
        <begin position="19"/>
        <end position="47"/>
    </location>
</feature>
<feature type="non-terminal residue" evidence="2">
    <location>
        <position position="1"/>
    </location>
</feature>
<gene>
    <name evidence="2" type="ORF">MNOR_LOCUS8935</name>
</gene>
<dbReference type="EMBL" id="CAXKWB010004225">
    <property type="protein sequence ID" value="CAL4072826.1"/>
    <property type="molecule type" value="Genomic_DNA"/>
</dbReference>
<proteinExistence type="predicted"/>
<organism evidence="2 3">
    <name type="scientific">Meganyctiphanes norvegica</name>
    <name type="common">Northern krill</name>
    <name type="synonym">Thysanopoda norvegica</name>
    <dbReference type="NCBI Taxonomy" id="48144"/>
    <lineage>
        <taxon>Eukaryota</taxon>
        <taxon>Metazoa</taxon>
        <taxon>Ecdysozoa</taxon>
        <taxon>Arthropoda</taxon>
        <taxon>Crustacea</taxon>
        <taxon>Multicrustacea</taxon>
        <taxon>Malacostraca</taxon>
        <taxon>Eumalacostraca</taxon>
        <taxon>Eucarida</taxon>
        <taxon>Euphausiacea</taxon>
        <taxon>Euphausiidae</taxon>
        <taxon>Meganyctiphanes</taxon>
    </lineage>
</organism>
<feature type="compositionally biased region" description="Low complexity" evidence="1">
    <location>
        <begin position="25"/>
        <end position="39"/>
    </location>
</feature>
<sequence>FHVVGMDREYQRRLFGLQKGSEGCSRSPSSPRRSLFSSPTKNRTAADRLIPMRANSNWGVDFSMIGDSQKPDTSDGEQKTSAYRNILRNELFGDSSEDSENIKVETKTQSPFKNQNLFNYSPRKNKVKEPFTAFSLSPVSARSQKLLSSP</sequence>
<reference evidence="2 3" key="1">
    <citation type="submission" date="2024-05" db="EMBL/GenBank/DDBJ databases">
        <authorList>
            <person name="Wallberg A."/>
        </authorList>
    </citation>
    <scope>NUCLEOTIDE SEQUENCE [LARGE SCALE GENOMIC DNA]</scope>
</reference>
<dbReference type="AlphaFoldDB" id="A0AAV2Q9H8"/>
<protein>
    <submittedName>
        <fullName evidence="2">Uncharacterized protein</fullName>
    </submittedName>
</protein>
<feature type="compositionally biased region" description="Polar residues" evidence="1">
    <location>
        <begin position="107"/>
        <end position="119"/>
    </location>
</feature>
<evidence type="ECO:0000313" key="2">
    <source>
        <dbReference type="EMBL" id="CAL4072826.1"/>
    </source>
</evidence>
<comment type="caution">
    <text evidence="2">The sequence shown here is derived from an EMBL/GenBank/DDBJ whole genome shotgun (WGS) entry which is preliminary data.</text>
</comment>
<evidence type="ECO:0000313" key="3">
    <source>
        <dbReference type="Proteomes" id="UP001497623"/>
    </source>
</evidence>
<keyword evidence="3" id="KW-1185">Reference proteome</keyword>
<evidence type="ECO:0000256" key="1">
    <source>
        <dbReference type="SAM" id="MobiDB-lite"/>
    </source>
</evidence>
<accession>A0AAV2Q9H8</accession>